<feature type="compositionally biased region" description="Low complexity" evidence="1">
    <location>
        <begin position="327"/>
        <end position="336"/>
    </location>
</feature>
<feature type="compositionally biased region" description="Basic and acidic residues" evidence="1">
    <location>
        <begin position="250"/>
        <end position="282"/>
    </location>
</feature>
<dbReference type="EMBL" id="BPQI01000222">
    <property type="protein sequence ID" value="GJD59540.1"/>
    <property type="molecule type" value="Genomic_DNA"/>
</dbReference>
<evidence type="ECO:0000313" key="3">
    <source>
        <dbReference type="Proteomes" id="UP001055303"/>
    </source>
</evidence>
<proteinExistence type="predicted"/>
<accession>A0ABQ4RQS7</accession>
<name>A0ABQ4RQS7_9HYPH</name>
<dbReference type="Proteomes" id="UP001055303">
    <property type="component" value="Unassembled WGS sequence"/>
</dbReference>
<protein>
    <submittedName>
        <fullName evidence="2">Uncharacterized protein</fullName>
    </submittedName>
</protein>
<reference evidence="2" key="2">
    <citation type="submission" date="2021-08" db="EMBL/GenBank/DDBJ databases">
        <authorList>
            <person name="Tani A."/>
            <person name="Ola A."/>
            <person name="Ogura Y."/>
            <person name="Katsura K."/>
            <person name="Hayashi T."/>
        </authorList>
    </citation>
    <scope>NUCLEOTIDE SEQUENCE</scope>
    <source>
        <strain evidence="2">DSM 22415</strain>
    </source>
</reference>
<sequence>MAHIIAPDLARPVGEAEIEQEPRRLDGARAEIDRAAALPPVEAAAAVDHGRDAARAIPLQPVHHALRPDLGAVAHGVGQVGHVHAGLGAGAAALVAIAASDAGRAGRTVLLLEIPRDHRRGRVGGADPEPGAGGRHDLGRAVARHRGQGVAAAGIPRIVRRARDADEALHALVEGQQVVEGQRPVATLAGLGAEREVAPAGARHEGAPVQGRAADPRAAVVGAERFGGRAAAEALLRPVDLVGERLVEGEGGGREIRPGLQRHDREARRGEPGEDGRAARARADHHRVHDRVLGVGPLPVESHRTGSRAFGSQGSGGPEARAKPGRPLASPSASVSPTPPAPIPEKPIRASAMGWAR</sequence>
<evidence type="ECO:0000313" key="2">
    <source>
        <dbReference type="EMBL" id="GJD59540.1"/>
    </source>
</evidence>
<gene>
    <name evidence="2" type="ORF">IFDJLNFL_5469</name>
</gene>
<comment type="caution">
    <text evidence="2">The sequence shown here is derived from an EMBL/GenBank/DDBJ whole genome shotgun (WGS) entry which is preliminary data.</text>
</comment>
<evidence type="ECO:0000256" key="1">
    <source>
        <dbReference type="SAM" id="MobiDB-lite"/>
    </source>
</evidence>
<keyword evidence="3" id="KW-1185">Reference proteome</keyword>
<feature type="region of interest" description="Disordered" evidence="1">
    <location>
        <begin position="250"/>
        <end position="357"/>
    </location>
</feature>
<organism evidence="2 3">
    <name type="scientific">Methylobacterium dankookense</name>
    <dbReference type="NCBI Taxonomy" id="560405"/>
    <lineage>
        <taxon>Bacteria</taxon>
        <taxon>Pseudomonadati</taxon>
        <taxon>Pseudomonadota</taxon>
        <taxon>Alphaproteobacteria</taxon>
        <taxon>Hyphomicrobiales</taxon>
        <taxon>Methylobacteriaceae</taxon>
        <taxon>Methylobacterium</taxon>
    </lineage>
</organism>
<reference evidence="2" key="1">
    <citation type="journal article" date="2021" name="Front. Microbiol.">
        <title>Comprehensive Comparative Genomics and Phenotyping of Methylobacterium Species.</title>
        <authorList>
            <person name="Alessa O."/>
            <person name="Ogura Y."/>
            <person name="Fujitani Y."/>
            <person name="Takami H."/>
            <person name="Hayashi T."/>
            <person name="Sahin N."/>
            <person name="Tani A."/>
        </authorList>
    </citation>
    <scope>NUCLEOTIDE SEQUENCE</scope>
    <source>
        <strain evidence="2">DSM 22415</strain>
    </source>
</reference>